<gene>
    <name evidence="2" type="ORF">SVIO_102840</name>
</gene>
<sequence length="161" mass="16198">MAAQQIALGAQLGQIVGVFTGGLLQRRVRQPGRLLAELADLPRQVQTLGTYQHLHRSGEGVQVTAKGGGQGLLLGRGAQGEVDGGAHRQGRDPVCAEVDHAGLGDVFGGELQLGRSNVPLGAGVSGVAGDPAGQPGRGREDAFGSGDSIAGAHALADGSQR</sequence>
<proteinExistence type="predicted"/>
<evidence type="ECO:0000313" key="3">
    <source>
        <dbReference type="Proteomes" id="UP000301309"/>
    </source>
</evidence>
<feature type="region of interest" description="Disordered" evidence="1">
    <location>
        <begin position="124"/>
        <end position="161"/>
    </location>
</feature>
<accession>A0A4D4LDK3</accession>
<protein>
    <submittedName>
        <fullName evidence="2">Uncharacterized protein</fullName>
    </submittedName>
</protein>
<keyword evidence="3" id="KW-1185">Reference proteome</keyword>
<evidence type="ECO:0000313" key="2">
    <source>
        <dbReference type="EMBL" id="GDY59661.1"/>
    </source>
</evidence>
<dbReference type="AlphaFoldDB" id="A0A4D4LDK3"/>
<name>A0A4D4LDK3_STRVO</name>
<reference evidence="2 3" key="1">
    <citation type="journal article" date="2020" name="Int. J. Syst. Evol. Microbiol.">
        <title>Reclassification of Streptomyces castelarensis and Streptomyces sporoclivatus as later heterotypic synonyms of Streptomyces antimycoticus.</title>
        <authorList>
            <person name="Komaki H."/>
            <person name="Tamura T."/>
        </authorList>
    </citation>
    <scope>NUCLEOTIDE SEQUENCE [LARGE SCALE GENOMIC DNA]</scope>
    <source>
        <strain evidence="2 3">NBRC 13459</strain>
    </source>
</reference>
<comment type="caution">
    <text evidence="2">The sequence shown here is derived from an EMBL/GenBank/DDBJ whole genome shotgun (WGS) entry which is preliminary data.</text>
</comment>
<dbReference type="EMBL" id="BJHW01000002">
    <property type="protein sequence ID" value="GDY59661.1"/>
    <property type="molecule type" value="Genomic_DNA"/>
</dbReference>
<dbReference type="Proteomes" id="UP000301309">
    <property type="component" value="Unassembled WGS sequence"/>
</dbReference>
<organism evidence="2 3">
    <name type="scientific">Streptomyces violaceusniger</name>
    <dbReference type="NCBI Taxonomy" id="68280"/>
    <lineage>
        <taxon>Bacteria</taxon>
        <taxon>Bacillati</taxon>
        <taxon>Actinomycetota</taxon>
        <taxon>Actinomycetes</taxon>
        <taxon>Kitasatosporales</taxon>
        <taxon>Streptomycetaceae</taxon>
        <taxon>Streptomyces</taxon>
        <taxon>Streptomyces violaceusniger group</taxon>
    </lineage>
</organism>
<evidence type="ECO:0000256" key="1">
    <source>
        <dbReference type="SAM" id="MobiDB-lite"/>
    </source>
</evidence>